<accession>A0ABY4Q3H7</accession>
<evidence type="ECO:0000313" key="1">
    <source>
        <dbReference type="EMBL" id="UQT60179.1"/>
    </source>
</evidence>
<dbReference type="EMBL" id="CP097289">
    <property type="protein sequence ID" value="UQT60179.1"/>
    <property type="molecule type" value="Genomic_DNA"/>
</dbReference>
<dbReference type="Proteomes" id="UP000829992">
    <property type="component" value="Chromosome"/>
</dbReference>
<gene>
    <name evidence="1" type="ORF">M4V62_36820</name>
</gene>
<evidence type="ECO:0008006" key="3">
    <source>
        <dbReference type="Google" id="ProtNLM"/>
    </source>
</evidence>
<reference evidence="1 2" key="1">
    <citation type="submission" date="2022-05" db="EMBL/GenBank/DDBJ databases">
        <authorList>
            <person name="Zhou X."/>
            <person name="Li K."/>
            <person name="Man Y."/>
        </authorList>
    </citation>
    <scope>NUCLEOTIDE SEQUENCE [LARGE SCALE GENOMIC DNA]</scope>
    <source>
        <strain evidence="1 2">MS405</strain>
    </source>
</reference>
<name>A0ABY4Q3H7_9ACTN</name>
<keyword evidence="2" id="KW-1185">Reference proteome</keyword>
<sequence>MADADAGAEAEVIVQLRALARPAKAGTADVLDVRRLLERRFGVTAEPLHPGVGDPALIGWQRVAVPAGVDAEAVATALRDHPAVEAAYVKPPADLP</sequence>
<organism evidence="1 2">
    <name type="scientific">Streptomyces durmitorensis</name>
    <dbReference type="NCBI Taxonomy" id="319947"/>
    <lineage>
        <taxon>Bacteria</taxon>
        <taxon>Bacillati</taxon>
        <taxon>Actinomycetota</taxon>
        <taxon>Actinomycetes</taxon>
        <taxon>Kitasatosporales</taxon>
        <taxon>Streptomycetaceae</taxon>
        <taxon>Streptomyces</taxon>
    </lineage>
</organism>
<dbReference type="RefSeq" id="WP_249591513.1">
    <property type="nucleotide sequence ID" value="NZ_BAAAQL010000018.1"/>
</dbReference>
<proteinExistence type="predicted"/>
<evidence type="ECO:0000313" key="2">
    <source>
        <dbReference type="Proteomes" id="UP000829992"/>
    </source>
</evidence>
<protein>
    <recommendedName>
        <fullName evidence="3">AMP-binding enzyme C-terminal domain-containing protein</fullName>
    </recommendedName>
</protein>